<dbReference type="AlphaFoldDB" id="A0A8S9WTC0"/>
<proteinExistence type="predicted"/>
<gene>
    <name evidence="2" type="ORF">GE061_008397</name>
</gene>
<sequence length="325" mass="36238">MTQVMEVRGVSAVVWAMVLTNYGAASVCCQSMLQGGRGLVNQNMGSSRYKGYYDRFDGSQNSGYGQQAVQGAFPEYSTEALVVSQLSQMDNLMNVIRSIPHPEKMNPAYKAVYSAPAADLLGSLARAQEGLTLLICKRACQRNSTSVKITKKPTLAQIKFQCDKKMSTGRRLNQLIIKFDMTNLAKLTSLLFISAIWAETSVQETRKLTRELRQADALIAQVAETRGTVLSRSRKTEIYRDVAKLLRQLTDCEVDLISKRTGPQGEMIDKLLTKIEEKSYQLKTTLIQLHQTEGVTTYFPTTIPTPRYPYYGLQPSLSVYGNPFG</sequence>
<keyword evidence="1" id="KW-0732">Signal</keyword>
<feature type="signal peptide" evidence="1">
    <location>
        <begin position="1"/>
        <end position="25"/>
    </location>
</feature>
<feature type="chain" id="PRO_5035837852" evidence="1">
    <location>
        <begin position="26"/>
        <end position="325"/>
    </location>
</feature>
<evidence type="ECO:0000313" key="2">
    <source>
        <dbReference type="EMBL" id="KAF6198645.1"/>
    </source>
</evidence>
<comment type="caution">
    <text evidence="2">The sequence shown here is derived from an EMBL/GenBank/DDBJ whole genome shotgun (WGS) entry which is preliminary data.</text>
</comment>
<reference evidence="2" key="1">
    <citation type="journal article" date="2021" name="Mol. Ecol. Resour.">
        <title>Apolygus lucorum genome provides insights into omnivorousness and mesophyll feeding.</title>
        <authorList>
            <person name="Liu Y."/>
            <person name="Liu H."/>
            <person name="Wang H."/>
            <person name="Huang T."/>
            <person name="Liu B."/>
            <person name="Yang B."/>
            <person name="Yin L."/>
            <person name="Li B."/>
            <person name="Zhang Y."/>
            <person name="Zhang S."/>
            <person name="Jiang F."/>
            <person name="Zhang X."/>
            <person name="Ren Y."/>
            <person name="Wang B."/>
            <person name="Wang S."/>
            <person name="Lu Y."/>
            <person name="Wu K."/>
            <person name="Fan W."/>
            <person name="Wang G."/>
        </authorList>
    </citation>
    <scope>NUCLEOTIDE SEQUENCE</scope>
    <source>
        <strain evidence="2">12Hb</strain>
    </source>
</reference>
<keyword evidence="3" id="KW-1185">Reference proteome</keyword>
<protein>
    <submittedName>
        <fullName evidence="2">Uncharacterized protein</fullName>
    </submittedName>
</protein>
<accession>A0A8S9WTC0</accession>
<name>A0A8S9WTC0_APOLU</name>
<evidence type="ECO:0000313" key="3">
    <source>
        <dbReference type="Proteomes" id="UP000466442"/>
    </source>
</evidence>
<evidence type="ECO:0000256" key="1">
    <source>
        <dbReference type="SAM" id="SignalP"/>
    </source>
</evidence>
<dbReference type="Proteomes" id="UP000466442">
    <property type="component" value="Linkage Group LG16"/>
</dbReference>
<organism evidence="2 3">
    <name type="scientific">Apolygus lucorum</name>
    <name type="common">Small green plant bug</name>
    <name type="synonym">Lygocoris lucorum</name>
    <dbReference type="NCBI Taxonomy" id="248454"/>
    <lineage>
        <taxon>Eukaryota</taxon>
        <taxon>Metazoa</taxon>
        <taxon>Ecdysozoa</taxon>
        <taxon>Arthropoda</taxon>
        <taxon>Hexapoda</taxon>
        <taxon>Insecta</taxon>
        <taxon>Pterygota</taxon>
        <taxon>Neoptera</taxon>
        <taxon>Paraneoptera</taxon>
        <taxon>Hemiptera</taxon>
        <taxon>Heteroptera</taxon>
        <taxon>Panheteroptera</taxon>
        <taxon>Cimicomorpha</taxon>
        <taxon>Miridae</taxon>
        <taxon>Mirini</taxon>
        <taxon>Apolygus</taxon>
    </lineage>
</organism>
<dbReference type="EMBL" id="WIXP02000016">
    <property type="protein sequence ID" value="KAF6198645.1"/>
    <property type="molecule type" value="Genomic_DNA"/>
</dbReference>